<reference evidence="1" key="1">
    <citation type="submission" date="2024-02" db="EMBL/GenBank/DDBJ databases">
        <title>Metagenome Assembled Genome of Zalaria obscura JY119.</title>
        <authorList>
            <person name="Vighnesh L."/>
            <person name="Jagadeeshwari U."/>
            <person name="Venkata Ramana C."/>
            <person name="Sasikala C."/>
        </authorList>
    </citation>
    <scope>NUCLEOTIDE SEQUENCE</scope>
    <source>
        <strain evidence="1">JY119</strain>
    </source>
</reference>
<accession>A0ACC3SH87</accession>
<dbReference type="Proteomes" id="UP001320706">
    <property type="component" value="Unassembled WGS sequence"/>
</dbReference>
<gene>
    <name evidence="1" type="ORF">M8818_002518</name>
</gene>
<evidence type="ECO:0000313" key="2">
    <source>
        <dbReference type="Proteomes" id="UP001320706"/>
    </source>
</evidence>
<keyword evidence="2" id="KW-1185">Reference proteome</keyword>
<name>A0ACC3SH87_9PEZI</name>
<evidence type="ECO:0000313" key="1">
    <source>
        <dbReference type="EMBL" id="KAK8213220.1"/>
    </source>
</evidence>
<comment type="caution">
    <text evidence="1">The sequence shown here is derived from an EMBL/GenBank/DDBJ whole genome shotgun (WGS) entry which is preliminary data.</text>
</comment>
<sequence>MPRGFRTGRAGLIAPATNLKGGRERALSRSIRDRGDEGSLESRFFRVVRSLETSLVVSLLGPPSAALFSATLFVLASFKMVGSTAESFSLEGFLPGAWPADLSAASLAGLLEALAV</sequence>
<proteinExistence type="predicted"/>
<organism evidence="1 2">
    <name type="scientific">Zalaria obscura</name>
    <dbReference type="NCBI Taxonomy" id="2024903"/>
    <lineage>
        <taxon>Eukaryota</taxon>
        <taxon>Fungi</taxon>
        <taxon>Dikarya</taxon>
        <taxon>Ascomycota</taxon>
        <taxon>Pezizomycotina</taxon>
        <taxon>Dothideomycetes</taxon>
        <taxon>Dothideomycetidae</taxon>
        <taxon>Dothideales</taxon>
        <taxon>Zalariaceae</taxon>
        <taxon>Zalaria</taxon>
    </lineage>
</organism>
<protein>
    <submittedName>
        <fullName evidence="1">Uncharacterized protein</fullName>
    </submittedName>
</protein>
<dbReference type="EMBL" id="JAMKPW020000011">
    <property type="protein sequence ID" value="KAK8213220.1"/>
    <property type="molecule type" value="Genomic_DNA"/>
</dbReference>